<accession>A0A1I0GE30</accession>
<dbReference type="STRING" id="930131.SAMN05216389_1215"/>
<feature type="compositionally biased region" description="Basic and acidic residues" evidence="1">
    <location>
        <begin position="46"/>
        <end position="56"/>
    </location>
</feature>
<dbReference type="RefSeq" id="WP_090872022.1">
    <property type="nucleotide sequence ID" value="NZ_FOHE01000021.1"/>
</dbReference>
<dbReference type="EMBL" id="FOHE01000021">
    <property type="protein sequence ID" value="SET69097.1"/>
    <property type="molecule type" value="Genomic_DNA"/>
</dbReference>
<feature type="region of interest" description="Disordered" evidence="1">
    <location>
        <begin position="46"/>
        <end position="69"/>
    </location>
</feature>
<reference evidence="2 3" key="1">
    <citation type="submission" date="2016-10" db="EMBL/GenBank/DDBJ databases">
        <authorList>
            <person name="de Groot N.N."/>
        </authorList>
    </citation>
    <scope>NUCLEOTIDE SEQUENCE [LARGE SCALE GENOMIC DNA]</scope>
    <source>
        <strain evidence="2 3">IBRC-M 10780</strain>
    </source>
</reference>
<dbReference type="AlphaFoldDB" id="A0A1I0GE30"/>
<dbReference type="OrthoDB" id="2666871at2"/>
<organism evidence="2 3">
    <name type="scientific">Oceanobacillus limi</name>
    <dbReference type="NCBI Taxonomy" id="930131"/>
    <lineage>
        <taxon>Bacteria</taxon>
        <taxon>Bacillati</taxon>
        <taxon>Bacillota</taxon>
        <taxon>Bacilli</taxon>
        <taxon>Bacillales</taxon>
        <taxon>Bacillaceae</taxon>
        <taxon>Oceanobacillus</taxon>
    </lineage>
</organism>
<sequence length="69" mass="7984">MAKYKSKYPELGFYVKDERKQFMNGNYTTEKKAEIDVLDNLTDVEKVEEEKAEPKPKAQPKKSGSKAKK</sequence>
<dbReference type="Proteomes" id="UP000198618">
    <property type="component" value="Unassembled WGS sequence"/>
</dbReference>
<proteinExistence type="predicted"/>
<evidence type="ECO:0000256" key="1">
    <source>
        <dbReference type="SAM" id="MobiDB-lite"/>
    </source>
</evidence>
<keyword evidence="3" id="KW-1185">Reference proteome</keyword>
<protein>
    <submittedName>
        <fullName evidence="2">Uncharacterized protein</fullName>
    </submittedName>
</protein>
<feature type="compositionally biased region" description="Basic residues" evidence="1">
    <location>
        <begin position="58"/>
        <end position="69"/>
    </location>
</feature>
<gene>
    <name evidence="2" type="ORF">SAMN05216389_1215</name>
</gene>
<evidence type="ECO:0000313" key="3">
    <source>
        <dbReference type="Proteomes" id="UP000198618"/>
    </source>
</evidence>
<evidence type="ECO:0000313" key="2">
    <source>
        <dbReference type="EMBL" id="SET69097.1"/>
    </source>
</evidence>
<name>A0A1I0GE30_9BACI</name>